<dbReference type="OrthoDB" id="100006at2759"/>
<feature type="domain" description="G-protein coupled receptors family 2 profile 2" evidence="7">
    <location>
        <begin position="25"/>
        <end position="277"/>
    </location>
</feature>
<feature type="transmembrane region" description="Helical" evidence="6">
    <location>
        <begin position="31"/>
        <end position="49"/>
    </location>
</feature>
<feature type="transmembrane region" description="Helical" evidence="6">
    <location>
        <begin position="221"/>
        <end position="240"/>
    </location>
</feature>
<dbReference type="Pfam" id="PF05462">
    <property type="entry name" value="Dicty_CAR"/>
    <property type="match status" value="1"/>
</dbReference>
<dbReference type="PANTHER" id="PTHR23112:SF43">
    <property type="entry name" value="CYCLIC AMP RECEPTOR-LIKE PROTEIN A"/>
    <property type="match status" value="1"/>
</dbReference>
<dbReference type="EnsemblMetazoa" id="CLYHEMT021128.1">
    <property type="protein sequence ID" value="CLYHEMP021128.1"/>
    <property type="gene ID" value="CLYHEMG021128"/>
</dbReference>
<evidence type="ECO:0000313" key="9">
    <source>
        <dbReference type="Proteomes" id="UP000594262"/>
    </source>
</evidence>
<feature type="transmembrane region" description="Helical" evidence="6">
    <location>
        <begin position="171"/>
        <end position="191"/>
    </location>
</feature>
<feature type="transmembrane region" description="Helical" evidence="6">
    <location>
        <begin position="97"/>
        <end position="115"/>
    </location>
</feature>
<dbReference type="EnsemblMetazoa" id="CLYHEMT021128.2">
    <property type="protein sequence ID" value="CLYHEMP021128.2"/>
    <property type="gene ID" value="CLYHEMG021128"/>
</dbReference>
<feature type="transmembrane region" description="Helical" evidence="6">
    <location>
        <begin position="127"/>
        <end position="146"/>
    </location>
</feature>
<keyword evidence="2 6" id="KW-0812">Transmembrane</keyword>
<keyword evidence="4 6" id="KW-0472">Membrane</keyword>
<name>A0A7M5XC19_9CNID</name>
<protein>
    <recommendedName>
        <fullName evidence="7">G-protein coupled receptors family 2 profile 2 domain-containing protein</fullName>
    </recommendedName>
</protein>
<dbReference type="AlphaFoldDB" id="A0A7M5XC19"/>
<dbReference type="SUPFAM" id="SSF81321">
    <property type="entry name" value="Family A G protein-coupled receptor-like"/>
    <property type="match status" value="1"/>
</dbReference>
<evidence type="ECO:0000313" key="8">
    <source>
        <dbReference type="EnsemblMetazoa" id="CLYHEMP021128.2"/>
    </source>
</evidence>
<feature type="region of interest" description="Disordered" evidence="5">
    <location>
        <begin position="308"/>
        <end position="328"/>
    </location>
</feature>
<evidence type="ECO:0000259" key="7">
    <source>
        <dbReference type="PROSITE" id="PS50261"/>
    </source>
</evidence>
<comment type="subcellular location">
    <subcellularLocation>
        <location evidence="1">Membrane</location>
        <topology evidence="1">Multi-pass membrane protein</topology>
    </subcellularLocation>
</comment>
<feature type="compositionally biased region" description="Polar residues" evidence="5">
    <location>
        <begin position="315"/>
        <end position="328"/>
    </location>
</feature>
<reference evidence="8" key="1">
    <citation type="submission" date="2021-01" db="UniProtKB">
        <authorList>
            <consortium name="EnsemblMetazoa"/>
        </authorList>
    </citation>
    <scope>IDENTIFICATION</scope>
</reference>
<sequence>MAQIGELSLAPTRAPVCSGSSCETIDALHKTFSSLSLIGSFVVLVLILILKEYHMDAQKMILFMVLSAFIDSIAYLMGDAETTHGATCEAQSFLMQYFDWATLLWVTMITTNLILIIKNKQSPKYYYIYHAVVWLGALFFAIVPFFENTYGHAGLWCWIKREYTGYRFGTWFGPLFFICFGMCITLGYVTYSVYQATQAQTGVSVATENINRSYRNELKRLAFYPLVYIILNIPTLAYRIEDASHPNKKPNYGILVVSSIFGPSVGAANAIIFATINLGSIRNLTWPMIRNNVILLFKRETQTQIEHNVVLEEGPQTSDSSEQYQPMP</sequence>
<proteinExistence type="predicted"/>
<feature type="transmembrane region" description="Helical" evidence="6">
    <location>
        <begin position="252"/>
        <end position="278"/>
    </location>
</feature>
<evidence type="ECO:0000256" key="4">
    <source>
        <dbReference type="ARBA" id="ARBA00023136"/>
    </source>
</evidence>
<dbReference type="InterPro" id="IPR017981">
    <property type="entry name" value="GPCR_2-like_7TM"/>
</dbReference>
<dbReference type="Gene3D" id="1.20.1070.10">
    <property type="entry name" value="Rhodopsin 7-helix transmembrane proteins"/>
    <property type="match status" value="1"/>
</dbReference>
<keyword evidence="9" id="KW-1185">Reference proteome</keyword>
<organism evidence="8 9">
    <name type="scientific">Clytia hemisphaerica</name>
    <dbReference type="NCBI Taxonomy" id="252671"/>
    <lineage>
        <taxon>Eukaryota</taxon>
        <taxon>Metazoa</taxon>
        <taxon>Cnidaria</taxon>
        <taxon>Hydrozoa</taxon>
        <taxon>Hydroidolina</taxon>
        <taxon>Leptothecata</taxon>
        <taxon>Obeliida</taxon>
        <taxon>Clytiidae</taxon>
        <taxon>Clytia</taxon>
    </lineage>
</organism>
<dbReference type="GO" id="GO:0007189">
    <property type="term" value="P:adenylate cyclase-activating G protein-coupled receptor signaling pathway"/>
    <property type="evidence" value="ECO:0007669"/>
    <property type="project" value="TreeGrafter"/>
</dbReference>
<dbReference type="GO" id="GO:0007166">
    <property type="term" value="P:cell surface receptor signaling pathway"/>
    <property type="evidence" value="ECO:0007669"/>
    <property type="project" value="InterPro"/>
</dbReference>
<dbReference type="GO" id="GO:0004930">
    <property type="term" value="F:G protein-coupled receptor activity"/>
    <property type="evidence" value="ECO:0007669"/>
    <property type="project" value="TreeGrafter"/>
</dbReference>
<evidence type="ECO:0000256" key="6">
    <source>
        <dbReference type="SAM" id="Phobius"/>
    </source>
</evidence>
<evidence type="ECO:0000256" key="2">
    <source>
        <dbReference type="ARBA" id="ARBA00022692"/>
    </source>
</evidence>
<feature type="transmembrane region" description="Helical" evidence="6">
    <location>
        <begin position="61"/>
        <end position="77"/>
    </location>
</feature>
<evidence type="ECO:0000256" key="5">
    <source>
        <dbReference type="SAM" id="MobiDB-lite"/>
    </source>
</evidence>
<dbReference type="PRINTS" id="PR02001">
    <property type="entry name" value="GCR1CAMPR"/>
</dbReference>
<evidence type="ECO:0000256" key="3">
    <source>
        <dbReference type="ARBA" id="ARBA00022989"/>
    </source>
</evidence>
<keyword evidence="3 6" id="KW-1133">Transmembrane helix</keyword>
<accession>A0A7M5XC19</accession>
<dbReference type="InterPro" id="IPR022343">
    <property type="entry name" value="GCR1-cAMP_receptor"/>
</dbReference>
<dbReference type="Proteomes" id="UP000594262">
    <property type="component" value="Unplaced"/>
</dbReference>
<dbReference type="PROSITE" id="PS50261">
    <property type="entry name" value="G_PROTEIN_RECEP_F2_4"/>
    <property type="match status" value="1"/>
</dbReference>
<dbReference type="GO" id="GO:0005886">
    <property type="term" value="C:plasma membrane"/>
    <property type="evidence" value="ECO:0007669"/>
    <property type="project" value="TreeGrafter"/>
</dbReference>
<evidence type="ECO:0000256" key="1">
    <source>
        <dbReference type="ARBA" id="ARBA00004141"/>
    </source>
</evidence>
<dbReference type="PANTHER" id="PTHR23112">
    <property type="entry name" value="G PROTEIN-COUPLED RECEPTOR 157-RELATED"/>
    <property type="match status" value="1"/>
</dbReference>